<gene>
    <name evidence="10" type="ORF">TrLO_g5081</name>
</gene>
<feature type="domain" description="Palmitoyltransferase DHHC" evidence="9">
    <location>
        <begin position="142"/>
        <end position="282"/>
    </location>
</feature>
<keyword evidence="4 7" id="KW-1133">Transmembrane helix</keyword>
<keyword evidence="11" id="KW-1185">Reference proteome</keyword>
<feature type="transmembrane region" description="Helical" evidence="7">
    <location>
        <begin position="77"/>
        <end position="95"/>
    </location>
</feature>
<keyword evidence="2 7" id="KW-0808">Transferase</keyword>
<dbReference type="EC" id="2.3.1.225" evidence="7"/>
<dbReference type="GO" id="GO:0005783">
    <property type="term" value="C:endoplasmic reticulum"/>
    <property type="evidence" value="ECO:0007669"/>
    <property type="project" value="TreeGrafter"/>
</dbReference>
<evidence type="ECO:0000256" key="8">
    <source>
        <dbReference type="SAM" id="MobiDB-lite"/>
    </source>
</evidence>
<dbReference type="PANTHER" id="PTHR22883">
    <property type="entry name" value="ZINC FINGER DHHC DOMAIN CONTAINING PROTEIN"/>
    <property type="match status" value="1"/>
</dbReference>
<dbReference type="Proteomes" id="UP001165122">
    <property type="component" value="Unassembled WGS sequence"/>
</dbReference>
<dbReference type="GO" id="GO:0016020">
    <property type="term" value="C:membrane"/>
    <property type="evidence" value="ECO:0007669"/>
    <property type="project" value="UniProtKB-SubCell"/>
</dbReference>
<dbReference type="GO" id="GO:0019706">
    <property type="term" value="F:protein-cysteine S-palmitoyltransferase activity"/>
    <property type="evidence" value="ECO:0007669"/>
    <property type="project" value="UniProtKB-EC"/>
</dbReference>
<evidence type="ECO:0000256" key="4">
    <source>
        <dbReference type="ARBA" id="ARBA00022989"/>
    </source>
</evidence>
<protein>
    <recommendedName>
        <fullName evidence="7">Palmitoyltransferase</fullName>
        <ecNumber evidence="7">2.3.1.225</ecNumber>
    </recommendedName>
</protein>
<dbReference type="PANTHER" id="PTHR22883:SF405">
    <property type="entry name" value="PALMITOYLTRANSFERASE"/>
    <property type="match status" value="1"/>
</dbReference>
<evidence type="ECO:0000256" key="7">
    <source>
        <dbReference type="RuleBase" id="RU079119"/>
    </source>
</evidence>
<evidence type="ECO:0000256" key="3">
    <source>
        <dbReference type="ARBA" id="ARBA00022692"/>
    </source>
</evidence>
<evidence type="ECO:0000256" key="5">
    <source>
        <dbReference type="ARBA" id="ARBA00023136"/>
    </source>
</evidence>
<dbReference type="AlphaFoldDB" id="A0A9W6ZHC5"/>
<evidence type="ECO:0000256" key="6">
    <source>
        <dbReference type="ARBA" id="ARBA00023315"/>
    </source>
</evidence>
<feature type="compositionally biased region" description="Basic and acidic residues" evidence="8">
    <location>
        <begin position="350"/>
        <end position="366"/>
    </location>
</feature>
<comment type="subcellular location">
    <subcellularLocation>
        <location evidence="1">Membrane</location>
        <topology evidence="1">Multi-pass membrane protein</topology>
    </subcellularLocation>
</comment>
<dbReference type="OrthoDB" id="331948at2759"/>
<dbReference type="GO" id="GO:0006612">
    <property type="term" value="P:protein targeting to membrane"/>
    <property type="evidence" value="ECO:0007669"/>
    <property type="project" value="TreeGrafter"/>
</dbReference>
<evidence type="ECO:0000256" key="2">
    <source>
        <dbReference type="ARBA" id="ARBA00022679"/>
    </source>
</evidence>
<organism evidence="10 11">
    <name type="scientific">Triparma laevis f. longispina</name>
    <dbReference type="NCBI Taxonomy" id="1714387"/>
    <lineage>
        <taxon>Eukaryota</taxon>
        <taxon>Sar</taxon>
        <taxon>Stramenopiles</taxon>
        <taxon>Ochrophyta</taxon>
        <taxon>Bolidophyceae</taxon>
        <taxon>Parmales</taxon>
        <taxon>Triparmaceae</taxon>
        <taxon>Triparma</taxon>
    </lineage>
</organism>
<evidence type="ECO:0000313" key="10">
    <source>
        <dbReference type="EMBL" id="GMH50065.1"/>
    </source>
</evidence>
<dbReference type="Pfam" id="PF01529">
    <property type="entry name" value="DHHC"/>
    <property type="match status" value="1"/>
</dbReference>
<dbReference type="EMBL" id="BRXW01000392">
    <property type="protein sequence ID" value="GMH50065.1"/>
    <property type="molecule type" value="Genomic_DNA"/>
</dbReference>
<proteinExistence type="inferred from homology"/>
<name>A0A9W6ZHC5_9STRA</name>
<accession>A0A9W6ZHC5</accession>
<evidence type="ECO:0000256" key="1">
    <source>
        <dbReference type="ARBA" id="ARBA00004141"/>
    </source>
</evidence>
<feature type="compositionally biased region" description="Acidic residues" evidence="8">
    <location>
        <begin position="376"/>
        <end position="394"/>
    </location>
</feature>
<dbReference type="InterPro" id="IPR001594">
    <property type="entry name" value="Palmitoyltrfase_DHHC"/>
</dbReference>
<comment type="caution">
    <text evidence="10">The sequence shown here is derived from an EMBL/GenBank/DDBJ whole genome shotgun (WGS) entry which is preliminary data.</text>
</comment>
<keyword evidence="3 7" id="KW-0812">Transmembrane</keyword>
<comment type="similarity">
    <text evidence="7">Belongs to the DHHC palmitoyltransferase family.</text>
</comment>
<dbReference type="GO" id="GO:0005794">
    <property type="term" value="C:Golgi apparatus"/>
    <property type="evidence" value="ECO:0007669"/>
    <property type="project" value="TreeGrafter"/>
</dbReference>
<reference evidence="11" key="1">
    <citation type="journal article" date="2023" name="Commun. Biol.">
        <title>Genome analysis of Parmales, the sister group of diatoms, reveals the evolutionary specialization of diatoms from phago-mixotrophs to photoautotrophs.</title>
        <authorList>
            <person name="Ban H."/>
            <person name="Sato S."/>
            <person name="Yoshikawa S."/>
            <person name="Yamada K."/>
            <person name="Nakamura Y."/>
            <person name="Ichinomiya M."/>
            <person name="Sato N."/>
            <person name="Blanc-Mathieu R."/>
            <person name="Endo H."/>
            <person name="Kuwata A."/>
            <person name="Ogata H."/>
        </authorList>
    </citation>
    <scope>NUCLEOTIDE SEQUENCE [LARGE SCALE GENOMIC DNA]</scope>
    <source>
        <strain evidence="11">NIES 3700</strain>
    </source>
</reference>
<feature type="transmembrane region" description="Helical" evidence="7">
    <location>
        <begin position="247"/>
        <end position="272"/>
    </location>
</feature>
<feature type="transmembrane region" description="Helical" evidence="7">
    <location>
        <begin position="23"/>
        <end position="43"/>
    </location>
</feature>
<evidence type="ECO:0000313" key="11">
    <source>
        <dbReference type="Proteomes" id="UP001165122"/>
    </source>
</evidence>
<comment type="domain">
    <text evidence="7">The DHHC domain is required for palmitoyltransferase activity.</text>
</comment>
<keyword evidence="6 7" id="KW-0012">Acyltransferase</keyword>
<feature type="region of interest" description="Disordered" evidence="8">
    <location>
        <begin position="333"/>
        <end position="394"/>
    </location>
</feature>
<dbReference type="PROSITE" id="PS50216">
    <property type="entry name" value="DHHC"/>
    <property type="match status" value="1"/>
</dbReference>
<dbReference type="InterPro" id="IPR039859">
    <property type="entry name" value="PFA4/ZDH16/20/ERF2-like"/>
</dbReference>
<keyword evidence="5 7" id="KW-0472">Membrane</keyword>
<comment type="catalytic activity">
    <reaction evidence="7">
        <text>L-cysteinyl-[protein] + hexadecanoyl-CoA = S-hexadecanoyl-L-cysteinyl-[protein] + CoA</text>
        <dbReference type="Rhea" id="RHEA:36683"/>
        <dbReference type="Rhea" id="RHEA-COMP:10131"/>
        <dbReference type="Rhea" id="RHEA-COMP:11032"/>
        <dbReference type="ChEBI" id="CHEBI:29950"/>
        <dbReference type="ChEBI" id="CHEBI:57287"/>
        <dbReference type="ChEBI" id="CHEBI:57379"/>
        <dbReference type="ChEBI" id="CHEBI:74151"/>
        <dbReference type="EC" id="2.3.1.225"/>
    </reaction>
</comment>
<evidence type="ECO:0000259" key="9">
    <source>
        <dbReference type="Pfam" id="PF01529"/>
    </source>
</evidence>
<feature type="transmembrane region" description="Helical" evidence="7">
    <location>
        <begin position="190"/>
        <end position="214"/>
    </location>
</feature>
<sequence length="394" mass="44005">MPRSSLSISGVPYLGTDFNCKQWLVLSPSGFTTAMLTLFLHVWSWHISLTQFLHPALWGYNNDKTASPTTPPPISVFFRYYFMITSTILCTLSVYSHLTCMLTNPGCVPKHSRPLAPDQQIQFPYNPSIPSKVGQEEAMKRMHSSYCQKCGDNFKPPRCHHSSITGRCITKLDHFCPWVNNAIGLYNHKLFLLFVLYTNFQSLSTFIIGIITVFRCGKKVKGTWKPNSDGETWGQTYGCSKYGWEGVVVIFVGIVFFMFTSCMLGEGWEAIVGNRSKIQRLKEEKEGGEEGGGGGERVWNVNEVMGGEGKNFRLDWLIPKPAIFPPETEQLILGYRPPSTDAGGDVEMGDLEKEGLLRRRREDVEGRGGGGGGGGVEDDDDNDDEEELGLDNKI</sequence>